<evidence type="ECO:0000313" key="1">
    <source>
        <dbReference type="EMBL" id="ABP45396.1"/>
    </source>
</evidence>
<name>A4TBL4_MYCGI</name>
<sequence length="85" mass="8869">MTQLNTEIQPADQRRAAEITEAFVECDGVKVGEGLAELVDLGIEPAIAVVAVLARNLAVTLVQLVGAADALRTLEATKLDAAVVE</sequence>
<dbReference type="AlphaFoldDB" id="A4TBL4"/>
<reference evidence="1" key="1">
    <citation type="submission" date="2007-04" db="EMBL/GenBank/DDBJ databases">
        <authorList>
            <consortium name="US DOE Joint Genome Institute"/>
            <person name="Copeland A."/>
            <person name="Lucas S."/>
            <person name="Lapidus A."/>
            <person name="Barry K."/>
            <person name="Detter J.C."/>
            <person name="Glavina del Rio T."/>
            <person name="Hammon N."/>
            <person name="Israni S."/>
            <person name="Dalin E."/>
            <person name="Tice H."/>
            <person name="Pitluck S."/>
            <person name="Chain P."/>
            <person name="Malfatti S."/>
            <person name="Shin M."/>
            <person name="Vergez L."/>
            <person name="Schmutz J."/>
            <person name="Larimer F."/>
            <person name="Land M."/>
            <person name="Hauser L."/>
            <person name="Kyrpides N."/>
            <person name="Mikhailova N."/>
            <person name="Miller C."/>
            <person name="Richardson P."/>
        </authorList>
    </citation>
    <scope>NUCLEOTIDE SEQUENCE</scope>
    <source>
        <strain evidence="1">PYR-GCK</strain>
    </source>
</reference>
<reference evidence="1" key="2">
    <citation type="journal article" date="2013" name="PLoS ONE">
        <title>A Gene Expression Study of the Activities of Aromatic Ring-Cleavage Dioxygenases in Mycobacterium gilvum PYR-GCK to Changes in Salinity and pH during Pyrene Degradation.</title>
        <authorList>
            <person name="Badejo A.C."/>
            <person name="Badejo A.O."/>
            <person name="Shin K.H."/>
            <person name="Chai Y.G."/>
        </authorList>
    </citation>
    <scope>NUCLEOTIDE SEQUENCE [LARGE SCALE GENOMIC DNA]</scope>
    <source>
        <strain evidence="1">PYR-GCK</strain>
    </source>
</reference>
<dbReference type="STRING" id="350054.Mflv_2919"/>
<dbReference type="EMBL" id="CP000656">
    <property type="protein sequence ID" value="ABP45396.1"/>
    <property type="molecule type" value="Genomic_DNA"/>
</dbReference>
<dbReference type="HOGENOM" id="CLU_2509108_0_0_11"/>
<accession>A4TBL4</accession>
<proteinExistence type="predicted"/>
<organism evidence="1">
    <name type="scientific">Mycolicibacterium gilvum (strain PYR-GCK)</name>
    <name type="common">Mycobacterium gilvum (strain PYR-GCK)</name>
    <dbReference type="NCBI Taxonomy" id="350054"/>
    <lineage>
        <taxon>Bacteria</taxon>
        <taxon>Bacillati</taxon>
        <taxon>Actinomycetota</taxon>
        <taxon>Actinomycetes</taxon>
        <taxon>Mycobacteriales</taxon>
        <taxon>Mycobacteriaceae</taxon>
        <taxon>Mycolicibacterium</taxon>
    </lineage>
</organism>
<dbReference type="KEGG" id="mgi:Mflv_2919"/>
<protein>
    <submittedName>
        <fullName evidence="1">Uncharacterized protein</fullName>
    </submittedName>
</protein>
<gene>
    <name evidence="1" type="ordered locus">Mflv_2919</name>
</gene>